<dbReference type="InterPro" id="IPR000182">
    <property type="entry name" value="GNAT_dom"/>
</dbReference>
<dbReference type="GO" id="GO:0016747">
    <property type="term" value="F:acyltransferase activity, transferring groups other than amino-acyl groups"/>
    <property type="evidence" value="ECO:0007669"/>
    <property type="project" value="InterPro"/>
</dbReference>
<sequence>MYTFTLKPVSLEEREILANLLEKYLYEFSQYTEVDVNPLGLYGYMYLDYTWTQSNRWAYFIMIDDALAGFVMVNDYPEAFDRITDFSLSEFFILHKYRRNRVGTSVFETLCSLHKGSWQLKCHPKNIPSVKFWEKVISTYTLNNYEKVVDYPNSHYEDGSLGTLFFFES</sequence>
<dbReference type="OrthoDB" id="8479334at2"/>
<dbReference type="STRING" id="1514105.AOC36_05155"/>
<evidence type="ECO:0000313" key="3">
    <source>
        <dbReference type="Proteomes" id="UP000063781"/>
    </source>
</evidence>
<feature type="domain" description="N-acetyltransferase" evidence="1">
    <location>
        <begin position="4"/>
        <end position="158"/>
    </location>
</feature>
<evidence type="ECO:0000259" key="1">
    <source>
        <dbReference type="PROSITE" id="PS51186"/>
    </source>
</evidence>
<proteinExistence type="predicted"/>
<dbReference type="Proteomes" id="UP000063781">
    <property type="component" value="Chromosome"/>
</dbReference>
<protein>
    <submittedName>
        <fullName evidence="2">Acetyltransferase</fullName>
    </submittedName>
</protein>
<dbReference type="InterPro" id="IPR016181">
    <property type="entry name" value="Acyl_CoA_acyltransferase"/>
</dbReference>
<dbReference type="EMBL" id="CP013213">
    <property type="protein sequence ID" value="AMC93386.1"/>
    <property type="molecule type" value="Genomic_DNA"/>
</dbReference>
<dbReference type="RefSeq" id="WP_067632119.1">
    <property type="nucleotide sequence ID" value="NZ_CP013213.1"/>
</dbReference>
<reference evidence="2 3" key="1">
    <citation type="submission" date="2015-10" db="EMBL/GenBank/DDBJ databases">
        <title>Erysipelothrix larvae sp. LV19 isolated from the larval gut of the rhinoceros beetle, Trypoxylus dichotomus.</title>
        <authorList>
            <person name="Lim S."/>
            <person name="Kim B.-C."/>
        </authorList>
    </citation>
    <scope>NUCLEOTIDE SEQUENCE [LARGE SCALE GENOMIC DNA]</scope>
    <source>
        <strain evidence="2 3">LV19</strain>
    </source>
</reference>
<evidence type="ECO:0000313" key="2">
    <source>
        <dbReference type="EMBL" id="AMC93386.1"/>
    </source>
</evidence>
<name>A0A0X8GZP5_9FIRM</name>
<dbReference type="SUPFAM" id="SSF55729">
    <property type="entry name" value="Acyl-CoA N-acyltransferases (Nat)"/>
    <property type="match status" value="1"/>
</dbReference>
<gene>
    <name evidence="2" type="ORF">AOC36_05155</name>
</gene>
<keyword evidence="2" id="KW-0808">Transferase</keyword>
<accession>A0A0X8GZP5</accession>
<keyword evidence="3" id="KW-1185">Reference proteome</keyword>
<dbReference type="AlphaFoldDB" id="A0A0X8GZP5"/>
<dbReference type="KEGG" id="erl:AOC36_05155"/>
<dbReference type="Pfam" id="PF00583">
    <property type="entry name" value="Acetyltransf_1"/>
    <property type="match status" value="1"/>
</dbReference>
<dbReference type="Gene3D" id="3.40.630.30">
    <property type="match status" value="1"/>
</dbReference>
<organism evidence="2 3">
    <name type="scientific">Erysipelothrix larvae</name>
    <dbReference type="NCBI Taxonomy" id="1514105"/>
    <lineage>
        <taxon>Bacteria</taxon>
        <taxon>Bacillati</taxon>
        <taxon>Bacillota</taxon>
        <taxon>Erysipelotrichia</taxon>
        <taxon>Erysipelotrichales</taxon>
        <taxon>Erysipelotrichaceae</taxon>
        <taxon>Erysipelothrix</taxon>
    </lineage>
</organism>
<dbReference type="PROSITE" id="PS51186">
    <property type="entry name" value="GNAT"/>
    <property type="match status" value="1"/>
</dbReference>